<comment type="function">
    <text evidence="4">A flexible structure which links the flagellar filament to the drive apparatus in the basal body.</text>
</comment>
<evidence type="ECO:0000256" key="4">
    <source>
        <dbReference type="RuleBase" id="RU362116"/>
    </source>
</evidence>
<dbReference type="InterPro" id="IPR001444">
    <property type="entry name" value="Flag_bb_rod_N"/>
</dbReference>
<keyword evidence="9" id="KW-1185">Reference proteome</keyword>
<dbReference type="NCBIfam" id="TIGR03506">
    <property type="entry name" value="FlgEFG_subfam"/>
    <property type="match status" value="2"/>
</dbReference>
<organism evidence="8 9">
    <name type="scientific">Novosphingobium anseongense</name>
    <dbReference type="NCBI Taxonomy" id="3133436"/>
    <lineage>
        <taxon>Bacteria</taxon>
        <taxon>Pseudomonadati</taxon>
        <taxon>Pseudomonadota</taxon>
        <taxon>Alphaproteobacteria</taxon>
        <taxon>Sphingomonadales</taxon>
        <taxon>Sphingomonadaceae</taxon>
        <taxon>Novosphingobium</taxon>
    </lineage>
</organism>
<comment type="similarity">
    <text evidence="2 4">Belongs to the flagella basal body rod proteins family.</text>
</comment>
<proteinExistence type="inferred from homology"/>
<dbReference type="Pfam" id="PF00460">
    <property type="entry name" value="Flg_bb_rod"/>
    <property type="match status" value="1"/>
</dbReference>
<keyword evidence="3 4" id="KW-0975">Bacterial flagellum</keyword>
<feature type="domain" description="Flagellar basal-body/hook protein C-terminal" evidence="6">
    <location>
        <begin position="231"/>
        <end position="275"/>
    </location>
</feature>
<feature type="domain" description="Flagellar basal body rod protein N-terminal" evidence="5">
    <location>
        <begin position="3"/>
        <end position="33"/>
    </location>
</feature>
<gene>
    <name evidence="8" type="ORF">WG901_12775</name>
</gene>
<evidence type="ECO:0000256" key="2">
    <source>
        <dbReference type="ARBA" id="ARBA00009677"/>
    </source>
</evidence>
<sequence>MSFYTSLSGLKNAQTGLSVTANNIANAETLGFKKSRTLFSDLVTGNNPKMQLGIGSTVQSITQNQSMGPIEQTGGALDLAINGEGFFTKKNPISGETMYTRSGAFSVDDEGFVKDGVGNRLQIFEQPASPAVIDPSTDTPVDLQLPKDNSHFTPAPTTPAAFAGVTLANDGTIKVSYADGSNETLGKVALAQFSAADGLRQTGSSNWVATGLSGEPEYGLPGAGIYGGLSSGSLERSNVDITEELVGLITMQRYFQANAKAIDTASQISQTVLNLRT</sequence>
<keyword evidence="8" id="KW-0966">Cell projection</keyword>
<name>A0ABU8RWQ3_9SPHN</name>
<dbReference type="Pfam" id="PF22692">
    <property type="entry name" value="LlgE_F_G_D1"/>
    <property type="match status" value="1"/>
</dbReference>
<dbReference type="PANTHER" id="PTHR30435">
    <property type="entry name" value="FLAGELLAR PROTEIN"/>
    <property type="match status" value="1"/>
</dbReference>
<comment type="subcellular location">
    <subcellularLocation>
        <location evidence="1 4">Bacterial flagellum basal body</location>
    </subcellularLocation>
</comment>
<evidence type="ECO:0000313" key="8">
    <source>
        <dbReference type="EMBL" id="MEJ5977516.1"/>
    </source>
</evidence>
<dbReference type="SUPFAM" id="SSF117143">
    <property type="entry name" value="Flagellar hook protein flgE"/>
    <property type="match status" value="1"/>
</dbReference>
<reference evidence="8 9" key="1">
    <citation type="submission" date="2024-03" db="EMBL/GenBank/DDBJ databases">
        <authorList>
            <person name="Jo J.-H."/>
        </authorList>
    </citation>
    <scope>NUCLEOTIDE SEQUENCE [LARGE SCALE GENOMIC DNA]</scope>
    <source>
        <strain evidence="8 9">PS1R-30</strain>
    </source>
</reference>
<dbReference type="InterPro" id="IPR053967">
    <property type="entry name" value="LlgE_F_G-like_D1"/>
</dbReference>
<dbReference type="PANTHER" id="PTHR30435:SF1">
    <property type="entry name" value="FLAGELLAR HOOK PROTEIN FLGE"/>
    <property type="match status" value="1"/>
</dbReference>
<accession>A0ABU8RWQ3</accession>
<keyword evidence="8" id="KW-0969">Cilium</keyword>
<dbReference type="InterPro" id="IPR037925">
    <property type="entry name" value="FlgE/F/G-like"/>
</dbReference>
<dbReference type="Proteomes" id="UP001361239">
    <property type="component" value="Unassembled WGS sequence"/>
</dbReference>
<dbReference type="InterPro" id="IPR019776">
    <property type="entry name" value="Flagellar_basal_body_rod_CS"/>
</dbReference>
<dbReference type="RefSeq" id="WP_339587451.1">
    <property type="nucleotide sequence ID" value="NZ_JBBHJZ010000002.1"/>
</dbReference>
<evidence type="ECO:0000259" key="7">
    <source>
        <dbReference type="Pfam" id="PF22692"/>
    </source>
</evidence>
<keyword evidence="8" id="KW-0282">Flagellum</keyword>
<evidence type="ECO:0000259" key="5">
    <source>
        <dbReference type="Pfam" id="PF00460"/>
    </source>
</evidence>
<protein>
    <recommendedName>
        <fullName evidence="4">Flagellar hook protein FlgE</fullName>
    </recommendedName>
</protein>
<dbReference type="PROSITE" id="PS00588">
    <property type="entry name" value="FLAGELLA_BB_ROD"/>
    <property type="match status" value="1"/>
</dbReference>
<dbReference type="InterPro" id="IPR010930">
    <property type="entry name" value="Flg_bb/hook_C_dom"/>
</dbReference>
<evidence type="ECO:0000256" key="3">
    <source>
        <dbReference type="ARBA" id="ARBA00023143"/>
    </source>
</evidence>
<dbReference type="InterPro" id="IPR020013">
    <property type="entry name" value="Flagellar_FlgE/F/G"/>
</dbReference>
<feature type="domain" description="Flagellar hook protein FlgE/F/G-like D1" evidence="7">
    <location>
        <begin position="80"/>
        <end position="174"/>
    </location>
</feature>
<evidence type="ECO:0000259" key="6">
    <source>
        <dbReference type="Pfam" id="PF06429"/>
    </source>
</evidence>
<dbReference type="EMBL" id="JBBHJZ010000002">
    <property type="protein sequence ID" value="MEJ5977516.1"/>
    <property type="molecule type" value="Genomic_DNA"/>
</dbReference>
<comment type="caution">
    <text evidence="8">The sequence shown here is derived from an EMBL/GenBank/DDBJ whole genome shotgun (WGS) entry which is preliminary data.</text>
</comment>
<dbReference type="Pfam" id="PF06429">
    <property type="entry name" value="Flg_bbr_C"/>
    <property type="match status" value="1"/>
</dbReference>
<evidence type="ECO:0000313" key="9">
    <source>
        <dbReference type="Proteomes" id="UP001361239"/>
    </source>
</evidence>
<evidence type="ECO:0000256" key="1">
    <source>
        <dbReference type="ARBA" id="ARBA00004117"/>
    </source>
</evidence>